<evidence type="ECO:0000259" key="6">
    <source>
        <dbReference type="Pfam" id="PF18052"/>
    </source>
</evidence>
<sequence length="160" mass="18175">MDGNVIARTATTTTTKHVVSKLIGLVEMEWYKLSSLRDDIDFMREELRSMHALLAKLGAADDDDDGGHLDVQVRAWRDEVRRLSADVEACVDDYRRRVAEDGAAHDDGGRKKNAVAAFFKNSSHKVATVGARHTIGSRIKKLKARINDINERRRRYRLDR</sequence>
<feature type="domain" description="Disease resistance N-terminal" evidence="6">
    <location>
        <begin position="17"/>
        <end position="102"/>
    </location>
</feature>
<dbReference type="InterPro" id="IPR041118">
    <property type="entry name" value="Rx_N"/>
</dbReference>
<dbReference type="STRING" id="4540.A0A3L6PHM8"/>
<organism evidence="7 8">
    <name type="scientific">Panicum miliaceum</name>
    <name type="common">Proso millet</name>
    <name type="synonym">Broomcorn millet</name>
    <dbReference type="NCBI Taxonomy" id="4540"/>
    <lineage>
        <taxon>Eukaryota</taxon>
        <taxon>Viridiplantae</taxon>
        <taxon>Streptophyta</taxon>
        <taxon>Embryophyta</taxon>
        <taxon>Tracheophyta</taxon>
        <taxon>Spermatophyta</taxon>
        <taxon>Magnoliopsida</taxon>
        <taxon>Liliopsida</taxon>
        <taxon>Poales</taxon>
        <taxon>Poaceae</taxon>
        <taxon>PACMAD clade</taxon>
        <taxon>Panicoideae</taxon>
        <taxon>Panicodae</taxon>
        <taxon>Paniceae</taxon>
        <taxon>Panicinae</taxon>
        <taxon>Panicum</taxon>
        <taxon>Panicum sect. Panicum</taxon>
    </lineage>
</organism>
<keyword evidence="2" id="KW-0433">Leucine-rich repeat</keyword>
<proteinExistence type="inferred from homology"/>
<comment type="caution">
    <text evidence="7">The sequence shown here is derived from an EMBL/GenBank/DDBJ whole genome shotgun (WGS) entry which is preliminary data.</text>
</comment>
<dbReference type="GO" id="GO:0000166">
    <property type="term" value="F:nucleotide binding"/>
    <property type="evidence" value="ECO:0007669"/>
    <property type="project" value="UniProtKB-KW"/>
</dbReference>
<evidence type="ECO:0000313" key="8">
    <source>
        <dbReference type="Proteomes" id="UP000275267"/>
    </source>
</evidence>
<keyword evidence="3" id="KW-0677">Repeat</keyword>
<gene>
    <name evidence="7" type="ORF">C2845_PM18G03160</name>
</gene>
<protein>
    <submittedName>
        <fullName evidence="7">Disease resistance RPP13-like protein 3</fullName>
    </submittedName>
</protein>
<evidence type="ECO:0000256" key="5">
    <source>
        <dbReference type="ARBA" id="ARBA00022821"/>
    </source>
</evidence>
<reference evidence="8" key="1">
    <citation type="journal article" date="2019" name="Nat. Commun.">
        <title>The genome of broomcorn millet.</title>
        <authorList>
            <person name="Zou C."/>
            <person name="Miki D."/>
            <person name="Li D."/>
            <person name="Tang Q."/>
            <person name="Xiao L."/>
            <person name="Rajput S."/>
            <person name="Deng P."/>
            <person name="Jia W."/>
            <person name="Huang R."/>
            <person name="Zhang M."/>
            <person name="Sun Y."/>
            <person name="Hu J."/>
            <person name="Fu X."/>
            <person name="Schnable P.S."/>
            <person name="Li F."/>
            <person name="Zhang H."/>
            <person name="Feng B."/>
            <person name="Zhu X."/>
            <person name="Liu R."/>
            <person name="Schnable J.C."/>
            <person name="Zhu J.-K."/>
            <person name="Zhang H."/>
        </authorList>
    </citation>
    <scope>NUCLEOTIDE SEQUENCE [LARGE SCALE GENOMIC DNA]</scope>
</reference>
<dbReference type="PANTHER" id="PTHR19338">
    <property type="entry name" value="TRANSLOCASE OF INNER MITOCHONDRIAL MEMBRANE 13 HOMOLOG"/>
    <property type="match status" value="1"/>
</dbReference>
<evidence type="ECO:0000256" key="4">
    <source>
        <dbReference type="ARBA" id="ARBA00022741"/>
    </source>
</evidence>
<keyword evidence="8" id="KW-1185">Reference proteome</keyword>
<dbReference type="AlphaFoldDB" id="A0A3L6PHM8"/>
<dbReference type="PANTHER" id="PTHR19338:SF65">
    <property type="entry name" value="OS06G0163900 PROTEIN"/>
    <property type="match status" value="1"/>
</dbReference>
<name>A0A3L6PHM8_PANMI</name>
<keyword evidence="4" id="KW-0547">Nucleotide-binding</keyword>
<evidence type="ECO:0000256" key="2">
    <source>
        <dbReference type="ARBA" id="ARBA00022614"/>
    </source>
</evidence>
<evidence type="ECO:0000313" key="7">
    <source>
        <dbReference type="EMBL" id="RLM57692.1"/>
    </source>
</evidence>
<dbReference type="Gene3D" id="1.20.5.4130">
    <property type="match status" value="1"/>
</dbReference>
<dbReference type="Pfam" id="PF18052">
    <property type="entry name" value="Rx_N"/>
    <property type="match status" value="1"/>
</dbReference>
<evidence type="ECO:0000256" key="3">
    <source>
        <dbReference type="ARBA" id="ARBA00022737"/>
    </source>
</evidence>
<dbReference type="GO" id="GO:0006952">
    <property type="term" value="P:defense response"/>
    <property type="evidence" value="ECO:0007669"/>
    <property type="project" value="UniProtKB-KW"/>
</dbReference>
<dbReference type="Proteomes" id="UP000275267">
    <property type="component" value="Unassembled WGS sequence"/>
</dbReference>
<comment type="similarity">
    <text evidence="1">Belongs to the disease resistance NB-LRR family.</text>
</comment>
<accession>A0A3L6PHM8</accession>
<dbReference type="CDD" id="cd14798">
    <property type="entry name" value="RX-CC_like"/>
    <property type="match status" value="1"/>
</dbReference>
<keyword evidence="5" id="KW-0611">Plant defense</keyword>
<evidence type="ECO:0000256" key="1">
    <source>
        <dbReference type="ARBA" id="ARBA00008894"/>
    </source>
</evidence>
<dbReference type="InterPro" id="IPR038005">
    <property type="entry name" value="RX-like_CC"/>
</dbReference>
<dbReference type="EMBL" id="PQIB02000017">
    <property type="protein sequence ID" value="RLM57692.1"/>
    <property type="molecule type" value="Genomic_DNA"/>
</dbReference>